<proteinExistence type="predicted"/>
<feature type="chain" id="PRO_5012442689" evidence="3">
    <location>
        <begin position="20"/>
        <end position="129"/>
    </location>
</feature>
<sequence length="129" mass="14246">MRFLRLLSFAALLFCAACSGRQPQPLTLTDADTAEIVTLAPGQELVLRLSGNPTTGYSWQAVKIPPMLRQVGEAVYTQDAARPGMVGVGGTEEWRFKATARGTGNLEFSYQRPWEKGPAKKRLYNISVW</sequence>
<dbReference type="GO" id="GO:0004869">
    <property type="term" value="F:cysteine-type endopeptidase inhibitor activity"/>
    <property type="evidence" value="ECO:0007669"/>
    <property type="project" value="UniProtKB-KW"/>
</dbReference>
<accession>A0A212JCB8</accession>
<dbReference type="SUPFAM" id="SSF141066">
    <property type="entry name" value="ICP-like"/>
    <property type="match status" value="1"/>
</dbReference>
<evidence type="ECO:0000256" key="1">
    <source>
        <dbReference type="ARBA" id="ARBA00022690"/>
    </source>
</evidence>
<keyword evidence="2" id="KW-0789">Thiol protease inhibitor</keyword>
<dbReference type="Gene3D" id="2.60.40.2020">
    <property type="match status" value="1"/>
</dbReference>
<evidence type="ECO:0000256" key="2">
    <source>
        <dbReference type="ARBA" id="ARBA00022704"/>
    </source>
</evidence>
<organism evidence="5">
    <name type="scientific">uncultured delta proteobacterium</name>
    <dbReference type="NCBI Taxonomy" id="34034"/>
    <lineage>
        <taxon>Bacteria</taxon>
        <taxon>Deltaproteobacteria</taxon>
        <taxon>environmental samples</taxon>
    </lineage>
</organism>
<gene>
    <name evidence="5" type="primary">icp</name>
    <name evidence="5" type="ORF">KL86DPRO_11148</name>
</gene>
<reference evidence="5" key="1">
    <citation type="submission" date="2016-04" db="EMBL/GenBank/DDBJ databases">
        <authorList>
            <person name="Evans L.H."/>
            <person name="Alamgir A."/>
            <person name="Owens N."/>
            <person name="Weber N.D."/>
            <person name="Virtaneva K."/>
            <person name="Barbian K."/>
            <person name="Babar A."/>
            <person name="Rosenke K."/>
        </authorList>
    </citation>
    <scope>NUCLEOTIDE SEQUENCE</scope>
    <source>
        <strain evidence="5">86</strain>
    </source>
</reference>
<keyword evidence="1" id="KW-0646">Protease inhibitor</keyword>
<dbReference type="InterPro" id="IPR036331">
    <property type="entry name" value="Chagasin-like_sf"/>
</dbReference>
<keyword evidence="3" id="KW-0732">Signal</keyword>
<feature type="signal peptide" evidence="3">
    <location>
        <begin position="1"/>
        <end position="19"/>
    </location>
</feature>
<dbReference type="AlphaFoldDB" id="A0A212JCB8"/>
<feature type="domain" description="Proteinase inhibitor I42 chagasin" evidence="4">
    <location>
        <begin position="39"/>
        <end position="128"/>
    </location>
</feature>
<name>A0A212JCB8_9DELT</name>
<dbReference type="EMBL" id="FLUQ01000001">
    <property type="protein sequence ID" value="SBV97042.1"/>
    <property type="molecule type" value="Genomic_DNA"/>
</dbReference>
<evidence type="ECO:0000256" key="3">
    <source>
        <dbReference type="SAM" id="SignalP"/>
    </source>
</evidence>
<dbReference type="Pfam" id="PF09394">
    <property type="entry name" value="Inhibitor_I42"/>
    <property type="match status" value="1"/>
</dbReference>
<evidence type="ECO:0000259" key="4">
    <source>
        <dbReference type="Pfam" id="PF09394"/>
    </source>
</evidence>
<dbReference type="PANTHER" id="PTHR36530">
    <property type="entry name" value="INHIBITOR OF CYSTEINE PEPTIDASE"/>
    <property type="match status" value="1"/>
</dbReference>
<protein>
    <submittedName>
        <fullName evidence="5">Inhibitor of cysteine peptidase</fullName>
    </submittedName>
</protein>
<dbReference type="PANTHER" id="PTHR36530:SF1">
    <property type="entry name" value="AMOEBIASIN-1"/>
    <property type="match status" value="1"/>
</dbReference>
<dbReference type="InterPro" id="IPR052781">
    <property type="entry name" value="Cys_protease_inhibitor_I42"/>
</dbReference>
<dbReference type="InterPro" id="IPR018990">
    <property type="entry name" value="Prot_inh_I42_chagasin"/>
</dbReference>
<evidence type="ECO:0000313" key="5">
    <source>
        <dbReference type="EMBL" id="SBV97042.1"/>
    </source>
</evidence>